<feature type="domain" description="CRISPR-associated protein Cas6 C-terminal" evidence="1">
    <location>
        <begin position="114"/>
        <end position="238"/>
    </location>
</feature>
<evidence type="ECO:0000259" key="1">
    <source>
        <dbReference type="Pfam" id="PF10040"/>
    </source>
</evidence>
<dbReference type="Gene3D" id="3.30.70.1900">
    <property type="match status" value="1"/>
</dbReference>
<dbReference type="EMBL" id="AP017372">
    <property type="protein sequence ID" value="BAU58757.2"/>
    <property type="molecule type" value="Genomic_DNA"/>
</dbReference>
<dbReference type="KEGG" id="hhk:HH1059_20490"/>
<dbReference type="RefSeq" id="WP_162549509.1">
    <property type="nucleotide sequence ID" value="NZ_AP017372.2"/>
</dbReference>
<sequence length="247" mass="27511">MVKWQARYPKAPHPFVLGLSLNSGGQVSAGEKLSLGVTLLGRATGTIPYWVHVLQAAGEQGLGPQRVPLALETVHQECGPGDGDWALVYLPGETFEPQPAQHPKPPPVPNRVRLRLHTPLRVRRGGRHVSAQELAFHDLFRTLLRRLSMLSQFHGPGPLEGDPRTLVEIARGIAWQKTDWRWHDWQRFSARQGRRVPMGGVIGEALLDGNDLVFIWSLLWFGQWVHASRGASMGLGRYEIISEDAIS</sequence>
<gene>
    <name evidence="2" type="ORF">HH1059_20490</name>
</gene>
<evidence type="ECO:0000313" key="2">
    <source>
        <dbReference type="EMBL" id="BAU58757.2"/>
    </source>
</evidence>
<evidence type="ECO:0000313" key="3">
    <source>
        <dbReference type="Proteomes" id="UP000218890"/>
    </source>
</evidence>
<dbReference type="InterPro" id="IPR019267">
    <property type="entry name" value="CRISPR-assoc_Cas6_C"/>
</dbReference>
<accession>A0A0X8XBR6</accession>
<dbReference type="Pfam" id="PF10040">
    <property type="entry name" value="CRISPR_Cas6"/>
    <property type="match status" value="1"/>
</dbReference>
<name>A0A0X8XBR6_HALHR</name>
<protein>
    <submittedName>
        <fullName evidence="2">CRISPR repeat RNA endoribonuclease Cas6</fullName>
    </submittedName>
</protein>
<dbReference type="AlphaFoldDB" id="A0A0X8XBR6"/>
<reference evidence="2" key="1">
    <citation type="submission" date="2016-02" db="EMBL/GenBank/DDBJ databases">
        <title>Halorhodospira halochloris DSM-1059 complete genome, version 2.</title>
        <authorList>
            <person name="Tsukatani Y."/>
        </authorList>
    </citation>
    <scope>NUCLEOTIDE SEQUENCE</scope>
    <source>
        <strain evidence="2">DSM 1059</strain>
    </source>
</reference>
<proteinExistence type="predicted"/>
<keyword evidence="3" id="KW-1185">Reference proteome</keyword>
<dbReference type="Proteomes" id="UP000218890">
    <property type="component" value="Chromosome"/>
</dbReference>
<organism evidence="2 3">
    <name type="scientific">Halorhodospira halochloris</name>
    <name type="common">Ectothiorhodospira halochloris</name>
    <dbReference type="NCBI Taxonomy" id="1052"/>
    <lineage>
        <taxon>Bacteria</taxon>
        <taxon>Pseudomonadati</taxon>
        <taxon>Pseudomonadota</taxon>
        <taxon>Gammaproteobacteria</taxon>
        <taxon>Chromatiales</taxon>
        <taxon>Ectothiorhodospiraceae</taxon>
        <taxon>Halorhodospira</taxon>
    </lineage>
</organism>